<accession>A0A150NJJ7</accession>
<gene>
    <name evidence="1" type="ORF">SMIM3I_02166</name>
</gene>
<dbReference type="Proteomes" id="UP000075442">
    <property type="component" value="Unassembled WGS sequence"/>
</dbReference>
<proteinExistence type="predicted"/>
<evidence type="ECO:0000313" key="1">
    <source>
        <dbReference type="EMBL" id="KYF33655.1"/>
    </source>
</evidence>
<sequence>MVEISLNASSQMDGIAKEWGICFSKCI</sequence>
<dbReference type="PATRIC" id="fig|28037.235.peg.1879"/>
<evidence type="ECO:0000313" key="2">
    <source>
        <dbReference type="Proteomes" id="UP000075442"/>
    </source>
</evidence>
<comment type="caution">
    <text evidence="1">The sequence shown here is derived from an EMBL/GenBank/DDBJ whole genome shotgun (WGS) entry which is preliminary data.</text>
</comment>
<reference evidence="1 2" key="1">
    <citation type="submission" date="2016-01" db="EMBL/GenBank/DDBJ databases">
        <title>Highly variable Streptococcus oralis 1 are common among viridans streptococci isolated from primates.</title>
        <authorList>
            <person name="Denapaite D."/>
            <person name="Rieger M."/>
            <person name="Koendgen S."/>
            <person name="Brueckner R."/>
            <person name="Ochigava I."/>
            <person name="Kappeler P."/>
            <person name="Maetz-Rensing K."/>
            <person name="Leendertz F."/>
        </authorList>
    </citation>
    <scope>NUCLEOTIDE SEQUENCE [LARGE SCALE GENOMIC DNA]</scope>
    <source>
        <strain evidence="1 2">M3-1</strain>
    </source>
</reference>
<organism evidence="1 2">
    <name type="scientific">Streptococcus mitis</name>
    <dbReference type="NCBI Taxonomy" id="28037"/>
    <lineage>
        <taxon>Bacteria</taxon>
        <taxon>Bacillati</taxon>
        <taxon>Bacillota</taxon>
        <taxon>Bacilli</taxon>
        <taxon>Lactobacillales</taxon>
        <taxon>Streptococcaceae</taxon>
        <taxon>Streptococcus</taxon>
        <taxon>Streptococcus mitis group</taxon>
    </lineage>
</organism>
<protein>
    <submittedName>
        <fullName evidence="1">ABC transporter, permease protein</fullName>
    </submittedName>
</protein>
<dbReference type="AlphaFoldDB" id="A0A150NJJ7"/>
<name>A0A150NJJ7_STRMT</name>
<dbReference type="EMBL" id="LROU01000125">
    <property type="protein sequence ID" value="KYF33655.1"/>
    <property type="molecule type" value="Genomic_DNA"/>
</dbReference>